<name>A0ACB9ZJQ4_CATRO</name>
<gene>
    <name evidence="1" type="ORF">M9H77_33594</name>
</gene>
<proteinExistence type="predicted"/>
<comment type="caution">
    <text evidence="1">The sequence shown here is derived from an EMBL/GenBank/DDBJ whole genome shotgun (WGS) entry which is preliminary data.</text>
</comment>
<evidence type="ECO:0000313" key="2">
    <source>
        <dbReference type="Proteomes" id="UP001060085"/>
    </source>
</evidence>
<dbReference type="EMBL" id="CM044708">
    <property type="protein sequence ID" value="KAI5647589.1"/>
    <property type="molecule type" value="Genomic_DNA"/>
</dbReference>
<reference evidence="2" key="1">
    <citation type="journal article" date="2023" name="Nat. Plants">
        <title>Single-cell RNA sequencing provides a high-resolution roadmap for understanding the multicellular compartmentation of specialized metabolism.</title>
        <authorList>
            <person name="Sun S."/>
            <person name="Shen X."/>
            <person name="Li Y."/>
            <person name="Li Y."/>
            <person name="Wang S."/>
            <person name="Li R."/>
            <person name="Zhang H."/>
            <person name="Shen G."/>
            <person name="Guo B."/>
            <person name="Wei J."/>
            <person name="Xu J."/>
            <person name="St-Pierre B."/>
            <person name="Chen S."/>
            <person name="Sun C."/>
        </authorList>
    </citation>
    <scope>NUCLEOTIDE SEQUENCE [LARGE SCALE GENOMIC DNA]</scope>
</reference>
<evidence type="ECO:0000313" key="1">
    <source>
        <dbReference type="EMBL" id="KAI5647589.1"/>
    </source>
</evidence>
<organism evidence="1 2">
    <name type="scientific">Catharanthus roseus</name>
    <name type="common">Madagascar periwinkle</name>
    <name type="synonym">Vinca rosea</name>
    <dbReference type="NCBI Taxonomy" id="4058"/>
    <lineage>
        <taxon>Eukaryota</taxon>
        <taxon>Viridiplantae</taxon>
        <taxon>Streptophyta</taxon>
        <taxon>Embryophyta</taxon>
        <taxon>Tracheophyta</taxon>
        <taxon>Spermatophyta</taxon>
        <taxon>Magnoliopsida</taxon>
        <taxon>eudicotyledons</taxon>
        <taxon>Gunneridae</taxon>
        <taxon>Pentapetalae</taxon>
        <taxon>asterids</taxon>
        <taxon>lamiids</taxon>
        <taxon>Gentianales</taxon>
        <taxon>Apocynaceae</taxon>
        <taxon>Rauvolfioideae</taxon>
        <taxon>Vinceae</taxon>
        <taxon>Catharanthinae</taxon>
        <taxon>Catharanthus</taxon>
    </lineage>
</organism>
<dbReference type="Proteomes" id="UP001060085">
    <property type="component" value="Linkage Group LG08"/>
</dbReference>
<accession>A0ACB9ZJQ4</accession>
<sequence length="204" mass="22562">MDPIKLLTLSLEDLVAVHYRSYRSSVMGCTGHFGFEKKILMSLAVNECVKLLEAAFCQENVDGNLCIAEMIGLLAILGRPKTFAPFSEKVRRFQISIESIAVATCDSIVLSDNFYGNNHFMDRNNSGIEVSEEVTRESLIAISYSEPEKEPTNKHSTEKLSDDNGVEAVEGDGEDKYRSKLISISYSESPDTKAQPVLPGDVKD</sequence>
<protein>
    <submittedName>
        <fullName evidence="1">Uncharacterized protein</fullName>
    </submittedName>
</protein>
<keyword evidence="2" id="KW-1185">Reference proteome</keyword>